<proteinExistence type="predicted"/>
<name>A0A168R887_ABSGL</name>
<evidence type="ECO:0000313" key="3">
    <source>
        <dbReference type="Proteomes" id="UP000078561"/>
    </source>
</evidence>
<gene>
    <name evidence="2" type="primary">ABSGL_12155.1 scaffold 12710</name>
</gene>
<evidence type="ECO:0000313" key="2">
    <source>
        <dbReference type="EMBL" id="SAM06267.1"/>
    </source>
</evidence>
<dbReference type="AlphaFoldDB" id="A0A168R887"/>
<evidence type="ECO:0000256" key="1">
    <source>
        <dbReference type="SAM" id="MobiDB-lite"/>
    </source>
</evidence>
<feature type="region of interest" description="Disordered" evidence="1">
    <location>
        <begin position="25"/>
        <end position="59"/>
    </location>
</feature>
<dbReference type="Proteomes" id="UP000078561">
    <property type="component" value="Unassembled WGS sequence"/>
</dbReference>
<protein>
    <submittedName>
        <fullName evidence="2">Uncharacterized protein</fullName>
    </submittedName>
</protein>
<feature type="compositionally biased region" description="Low complexity" evidence="1">
    <location>
        <begin position="41"/>
        <end position="54"/>
    </location>
</feature>
<feature type="compositionally biased region" description="Polar residues" evidence="1">
    <location>
        <begin position="25"/>
        <end position="40"/>
    </location>
</feature>
<accession>A0A168R887</accession>
<dbReference type="EMBL" id="LT554579">
    <property type="protein sequence ID" value="SAM06267.1"/>
    <property type="molecule type" value="Genomic_DNA"/>
</dbReference>
<organism evidence="2">
    <name type="scientific">Absidia glauca</name>
    <name type="common">Pin mould</name>
    <dbReference type="NCBI Taxonomy" id="4829"/>
    <lineage>
        <taxon>Eukaryota</taxon>
        <taxon>Fungi</taxon>
        <taxon>Fungi incertae sedis</taxon>
        <taxon>Mucoromycota</taxon>
        <taxon>Mucoromycotina</taxon>
        <taxon>Mucoromycetes</taxon>
        <taxon>Mucorales</taxon>
        <taxon>Cunninghamellaceae</taxon>
        <taxon>Absidia</taxon>
    </lineage>
</organism>
<dbReference type="InParanoid" id="A0A168R887"/>
<dbReference type="OrthoDB" id="5596457at2759"/>
<reference evidence="2" key="1">
    <citation type="submission" date="2016-04" db="EMBL/GenBank/DDBJ databases">
        <authorList>
            <person name="Evans L.H."/>
            <person name="Alamgir A."/>
            <person name="Owens N."/>
            <person name="Weber N.D."/>
            <person name="Virtaneva K."/>
            <person name="Barbian K."/>
            <person name="Babar A."/>
            <person name="Rosenke K."/>
        </authorList>
    </citation>
    <scope>NUCLEOTIDE SEQUENCE [LARGE SCALE GENOMIC DNA]</scope>
    <source>
        <strain evidence="2">CBS 101.48</strain>
    </source>
</reference>
<keyword evidence="3" id="KW-1185">Reference proteome</keyword>
<sequence>MFAKLNSIRSSVHLPFLSTRRSSPSTIGFNGSATSPYSHASTSTSTIPQQQQQLPPSPVLHRHRTISTPATNFAETLRVISRQVQADQFDDVFNSFFYTDRRCENRAIFMAARFEQSLDADFIYDRRTITTTTIHSFWERVMDRLYTLNYLLYVLPPTHQTKVRYLAALDQHMGDSIIGKQMKSVCGGMETYFALYSTTLDYFGTADLDTMEQARRILEHCMTSENKLGHAERDAMYIFHGLRAGFHGRYQPKVVLDDDDLLLDAIQEAVRDNKCLTNQLSVNPFEEGACIVDSDDDDPSAYLVLS</sequence>
<dbReference type="OMA" id="FYTDRRC"/>